<dbReference type="InterPro" id="IPR002347">
    <property type="entry name" value="SDR_fam"/>
</dbReference>
<protein>
    <submittedName>
        <fullName evidence="3">SDR family oxidoreductase</fullName>
    </submittedName>
</protein>
<dbReference type="Pfam" id="PF00106">
    <property type="entry name" value="adh_short"/>
    <property type="match status" value="1"/>
</dbReference>
<dbReference type="Gene3D" id="3.40.50.720">
    <property type="entry name" value="NAD(P)-binding Rossmann-like Domain"/>
    <property type="match status" value="1"/>
</dbReference>
<dbReference type="EMBL" id="JBFTEZ010000002">
    <property type="protein sequence ID" value="MEX6464508.1"/>
    <property type="molecule type" value="Genomic_DNA"/>
</dbReference>
<dbReference type="PRINTS" id="PR00081">
    <property type="entry name" value="GDHRDH"/>
</dbReference>
<evidence type="ECO:0000313" key="6">
    <source>
        <dbReference type="Proteomes" id="UP001560293"/>
    </source>
</evidence>
<reference evidence="6" key="2">
    <citation type="submission" date="2024-07" db="EMBL/GenBank/DDBJ databases">
        <title>Pseudomonas strain that inhibits Aeromonas fish pathogens.</title>
        <authorList>
            <person name="Wildschutte H."/>
        </authorList>
    </citation>
    <scope>NUCLEOTIDE SEQUENCE [LARGE SCALE GENOMIC DNA]</scope>
    <source>
        <strain evidence="6">n60</strain>
    </source>
</reference>
<dbReference type="InterPro" id="IPR036291">
    <property type="entry name" value="NAD(P)-bd_dom_sf"/>
</dbReference>
<dbReference type="GO" id="GO:0048038">
    <property type="term" value="F:quinone binding"/>
    <property type="evidence" value="ECO:0007669"/>
    <property type="project" value="TreeGrafter"/>
</dbReference>
<evidence type="ECO:0000313" key="5">
    <source>
        <dbReference type="Proteomes" id="UP001206890"/>
    </source>
</evidence>
<dbReference type="Proteomes" id="UP001206890">
    <property type="component" value="Unassembled WGS sequence"/>
</dbReference>
<dbReference type="RefSeq" id="WP_061227489.1">
    <property type="nucleotide sequence ID" value="NZ_CP143053.1"/>
</dbReference>
<evidence type="ECO:0000256" key="1">
    <source>
        <dbReference type="ARBA" id="ARBA00006484"/>
    </source>
</evidence>
<dbReference type="Proteomes" id="UP001560293">
    <property type="component" value="Unassembled WGS sequence"/>
</dbReference>
<reference evidence="4" key="3">
    <citation type="submission" date="2024-07" db="EMBL/GenBank/DDBJ databases">
        <authorList>
            <person name="Wildschutte H."/>
        </authorList>
    </citation>
    <scope>NUCLEOTIDE SEQUENCE</scope>
    <source>
        <strain evidence="4">N60</strain>
    </source>
</reference>
<name>A0AAW5Q5A3_9ACTN</name>
<dbReference type="PANTHER" id="PTHR42760">
    <property type="entry name" value="SHORT-CHAIN DEHYDROGENASES/REDUCTASES FAMILY MEMBER"/>
    <property type="match status" value="1"/>
</dbReference>
<keyword evidence="6" id="KW-1185">Reference proteome</keyword>
<dbReference type="PANTHER" id="PTHR42760:SF133">
    <property type="entry name" value="3-OXOACYL-[ACYL-CARRIER-PROTEIN] REDUCTASE"/>
    <property type="match status" value="1"/>
</dbReference>
<comment type="caution">
    <text evidence="3">The sequence shown here is derived from an EMBL/GenBank/DDBJ whole genome shotgun (WGS) entry which is preliminary data.</text>
</comment>
<evidence type="ECO:0000313" key="3">
    <source>
        <dbReference type="EMBL" id="MCT2116773.1"/>
    </source>
</evidence>
<dbReference type="CDD" id="cd05233">
    <property type="entry name" value="SDR_c"/>
    <property type="match status" value="1"/>
</dbReference>
<accession>A0AAW5Q5A3</accession>
<dbReference type="EMBL" id="JALXTC010000009">
    <property type="protein sequence ID" value="MCT2116773.1"/>
    <property type="molecule type" value="Genomic_DNA"/>
</dbReference>
<organism evidence="3 5">
    <name type="scientific">Dietzia cinnamea</name>
    <dbReference type="NCBI Taxonomy" id="321318"/>
    <lineage>
        <taxon>Bacteria</taxon>
        <taxon>Bacillati</taxon>
        <taxon>Actinomycetota</taxon>
        <taxon>Actinomycetes</taxon>
        <taxon>Mycobacteriales</taxon>
        <taxon>Dietziaceae</taxon>
        <taxon>Dietzia</taxon>
    </lineage>
</organism>
<dbReference type="GO" id="GO:0006633">
    <property type="term" value="P:fatty acid biosynthetic process"/>
    <property type="evidence" value="ECO:0007669"/>
    <property type="project" value="TreeGrafter"/>
</dbReference>
<gene>
    <name evidence="4" type="ORF">AB6N35_09155</name>
    <name evidence="3" type="ORF">M3D93_03250</name>
</gene>
<dbReference type="SUPFAM" id="SSF51735">
    <property type="entry name" value="NAD(P)-binding Rossmann-fold domains"/>
    <property type="match status" value="1"/>
</dbReference>
<dbReference type="AlphaFoldDB" id="A0AAW5Q5A3"/>
<dbReference type="GO" id="GO:0016616">
    <property type="term" value="F:oxidoreductase activity, acting on the CH-OH group of donors, NAD or NADP as acceptor"/>
    <property type="evidence" value="ECO:0007669"/>
    <property type="project" value="TreeGrafter"/>
</dbReference>
<proteinExistence type="inferred from homology"/>
<reference evidence="3" key="1">
    <citation type="submission" date="2022-04" db="EMBL/GenBank/DDBJ databases">
        <title>Human microbiome associated bacterial genomes.</title>
        <authorList>
            <person name="Sandstrom S."/>
            <person name="Salamzade R."/>
            <person name="Kalan L.R."/>
        </authorList>
    </citation>
    <scope>NUCLEOTIDE SEQUENCE</scope>
    <source>
        <strain evidence="3">P3-SID1762</strain>
    </source>
</reference>
<dbReference type="Pfam" id="PF13561">
    <property type="entry name" value="adh_short_C2"/>
    <property type="match status" value="1"/>
</dbReference>
<comment type="similarity">
    <text evidence="1">Belongs to the short-chain dehydrogenases/reductases (SDR) family.</text>
</comment>
<evidence type="ECO:0000313" key="4">
    <source>
        <dbReference type="EMBL" id="MEX6464508.1"/>
    </source>
</evidence>
<sequence>MTSGSLQGRTVVIVGAGPGFGHTLALRAAAQGASVVVAARTASRVEDIADAVRRDDDVRRAGGTAIAAPVDATDPDSVRALRETVEGHADAVHGLVYSAFAVPSMKPLARTDHAQISAGIDLSVLGALRTTQEFTPLLEAGAAADDATHVAGATHATHATASRPAAASRPATSSVVMMASAVIHHSRERYAGYKVAKTALVALGHSLATELGPRGIRVNTVAPGYIYGDTLKAYFESLATKYGGTGEDVYAHTAEKTDLRRLPDEAEIVDPVLFLLSDAASAVTGQTLTVDCGEFHT</sequence>
<dbReference type="GeneID" id="89529522"/>
<keyword evidence="2" id="KW-0560">Oxidoreductase</keyword>
<evidence type="ECO:0000256" key="2">
    <source>
        <dbReference type="ARBA" id="ARBA00023002"/>
    </source>
</evidence>